<dbReference type="Proteomes" id="UP000233556">
    <property type="component" value="Unassembled WGS sequence"/>
</dbReference>
<proteinExistence type="predicted"/>
<protein>
    <submittedName>
        <fullName evidence="1">Uncharacterized protein</fullName>
    </submittedName>
</protein>
<organism evidence="1 2">
    <name type="scientific">Limosa lapponica baueri</name>
    <dbReference type="NCBI Taxonomy" id="1758121"/>
    <lineage>
        <taxon>Eukaryota</taxon>
        <taxon>Metazoa</taxon>
        <taxon>Chordata</taxon>
        <taxon>Craniata</taxon>
        <taxon>Vertebrata</taxon>
        <taxon>Euteleostomi</taxon>
        <taxon>Archelosauria</taxon>
        <taxon>Archosauria</taxon>
        <taxon>Dinosauria</taxon>
        <taxon>Saurischia</taxon>
        <taxon>Theropoda</taxon>
        <taxon>Coelurosauria</taxon>
        <taxon>Aves</taxon>
        <taxon>Neognathae</taxon>
        <taxon>Neoaves</taxon>
        <taxon>Charadriiformes</taxon>
        <taxon>Scolopacidae</taxon>
        <taxon>Limosa</taxon>
    </lineage>
</organism>
<evidence type="ECO:0000313" key="2">
    <source>
        <dbReference type="Proteomes" id="UP000233556"/>
    </source>
</evidence>
<accession>A0A2I0UNH9</accession>
<dbReference type="AlphaFoldDB" id="A0A2I0UNH9"/>
<evidence type="ECO:0000313" key="1">
    <source>
        <dbReference type="EMBL" id="PKU47583.1"/>
    </source>
</evidence>
<reference evidence="2" key="2">
    <citation type="submission" date="2017-12" db="EMBL/GenBank/DDBJ databases">
        <title>Genome sequence of the Bar-tailed Godwit (Limosa lapponica baueri).</title>
        <authorList>
            <person name="Lima N.C.B."/>
            <person name="Parody-Merino A.M."/>
            <person name="Battley P.F."/>
            <person name="Fidler A.E."/>
            <person name="Prosdocimi F."/>
        </authorList>
    </citation>
    <scope>NUCLEOTIDE SEQUENCE [LARGE SCALE GENOMIC DNA]</scope>
</reference>
<name>A0A2I0UNH9_LIMLA</name>
<sequence length="137" mass="15686">MEWTRISFRKAEETSAMKTEKVTVVGHSACEFIANSREMECCENMGTARDEVIPLSFGILMSHQSVLGLNLAVPKYEAGSEPYRVPKLSFSRNTFFVQHQYYDKVSGYENAGMQLFMWPQMKLFLQLPGLKESYVPL</sequence>
<keyword evidence="2" id="KW-1185">Reference proteome</keyword>
<reference evidence="2" key="1">
    <citation type="submission" date="2017-11" db="EMBL/GenBank/DDBJ databases">
        <authorList>
            <person name="Lima N.C."/>
            <person name="Parody-Merino A.M."/>
            <person name="Battley P.F."/>
            <person name="Fidler A.E."/>
            <person name="Prosdocimi F."/>
        </authorList>
    </citation>
    <scope>NUCLEOTIDE SEQUENCE [LARGE SCALE GENOMIC DNA]</scope>
</reference>
<gene>
    <name evidence="1" type="ORF">llap_2127</name>
</gene>
<dbReference type="EMBL" id="KZ505675">
    <property type="protein sequence ID" value="PKU47583.1"/>
    <property type="molecule type" value="Genomic_DNA"/>
</dbReference>